<proteinExistence type="predicted"/>
<evidence type="ECO:0000313" key="1">
    <source>
        <dbReference type="EMBL" id="ACV23455.1"/>
    </source>
</evidence>
<reference evidence="1 2" key="1">
    <citation type="journal article" date="2009" name="Stand. Genomic Sci.">
        <title>Complete genome sequence of Slackia heliotrinireducens type strain (RHS 1).</title>
        <authorList>
            <person name="Pukall R."/>
            <person name="Lapidus A."/>
            <person name="Nolan M."/>
            <person name="Copeland A."/>
            <person name="Glavina Del Rio T."/>
            <person name="Lucas S."/>
            <person name="Chen F."/>
            <person name="Tice H."/>
            <person name="Cheng J.F."/>
            <person name="Chertkov O."/>
            <person name="Bruce D."/>
            <person name="Goodwin L."/>
            <person name="Kuske C."/>
            <person name="Brettin T."/>
            <person name="Detter J.C."/>
            <person name="Han C."/>
            <person name="Pitluck S."/>
            <person name="Pati A."/>
            <person name="Mavrommatis K."/>
            <person name="Ivanova N."/>
            <person name="Ovchinnikova G."/>
            <person name="Chen A."/>
            <person name="Palaniappan K."/>
            <person name="Schneider S."/>
            <person name="Rohde M."/>
            <person name="Chain P."/>
            <person name="D'haeseleer P."/>
            <person name="Goker M."/>
            <person name="Bristow J."/>
            <person name="Eisen J.A."/>
            <person name="Markowitz V."/>
            <person name="Kyrpides N.C."/>
            <person name="Klenk H.P."/>
            <person name="Hugenholtz P."/>
        </authorList>
    </citation>
    <scope>NUCLEOTIDE SEQUENCE [LARGE SCALE GENOMIC DNA]</scope>
    <source>
        <strain evidence="2">ATCC 29202 / DSM 20476 / NCTC 11029 / RHS 1</strain>
    </source>
</reference>
<dbReference type="KEGG" id="shi:Shel_24470"/>
<dbReference type="EMBL" id="CP001684">
    <property type="protein sequence ID" value="ACV23455.1"/>
    <property type="molecule type" value="Genomic_DNA"/>
</dbReference>
<evidence type="ECO:0000313" key="2">
    <source>
        <dbReference type="Proteomes" id="UP000002026"/>
    </source>
</evidence>
<organism evidence="1 2">
    <name type="scientific">Slackia heliotrinireducens (strain ATCC 29202 / DSM 20476 / NCTC 11029 / RHS 1)</name>
    <name type="common">Peptococcus heliotrinreducens</name>
    <dbReference type="NCBI Taxonomy" id="471855"/>
    <lineage>
        <taxon>Bacteria</taxon>
        <taxon>Bacillati</taxon>
        <taxon>Actinomycetota</taxon>
        <taxon>Coriobacteriia</taxon>
        <taxon>Eggerthellales</taxon>
        <taxon>Eggerthellaceae</taxon>
        <taxon>Slackia</taxon>
    </lineage>
</organism>
<name>C7N214_SLAHD</name>
<accession>C7N214</accession>
<gene>
    <name evidence="1" type="ordered locus">Shel_24470</name>
</gene>
<sequence>MSGGTGRASVASPTWIDIDEDGTMTATIVWSSPNYDLMIVDGTEYYPVNTSGNSVFEIPVSALDEDLAVQAETTAMSQPHLIDYTLRFDSDSLS</sequence>
<protein>
    <submittedName>
        <fullName evidence="1">Uncharacterized protein</fullName>
    </submittedName>
</protein>
<dbReference type="STRING" id="471855.Shel_24470"/>
<dbReference type="HOGENOM" id="CLU_2384586_0_0_11"/>
<dbReference type="eggNOG" id="COG0614">
    <property type="taxonomic scope" value="Bacteria"/>
</dbReference>
<dbReference type="Proteomes" id="UP000002026">
    <property type="component" value="Chromosome"/>
</dbReference>
<dbReference type="AlphaFoldDB" id="C7N214"/>
<keyword evidence="2" id="KW-1185">Reference proteome</keyword>